<gene>
    <name evidence="2" type="ORF">COT92_01220</name>
</gene>
<comment type="caution">
    <text evidence="2">The sequence shown here is derived from an EMBL/GenBank/DDBJ whole genome shotgun (WGS) entry which is preliminary data.</text>
</comment>
<dbReference type="Pfam" id="PF05345">
    <property type="entry name" value="He_PIG"/>
    <property type="match status" value="1"/>
</dbReference>
<sequence>MKIKAMKTLKRIFIGGVVVSLLSFAGPALAGTPSLSVSNEGGYDNVRITISNANPYSQITLNRRQGTPLWTTITNFGQTDGSGYYYSPTVSLGSDGSNNPVEQYVVVAGLQSSTVTTRPYGGGGCYGSSCGNYGNITFSETNPFLNVGQSRSISIYDSYSGNYYVSNNSNSNVVSVSVSGATLNLYAYQNGNSTITVCQSGYSSSCGSIYVTVSGGGAVGNITFSPQNPSLSVGQSLSVYVSAPYFYSGSYYISSNSNSGVVTASISDNNIFLYGNSAGNSTLSVCQSGGSYSCGSLYVTVSGSDYSGSLTFSQSYVNLNVNQSSNISIFGSSYSYGNYYVSSNSNYNVANASISGTALYLSGKSSGSTTVRVCQNNTSNCGTVYVTVSGSGGNYGYVQLSPSSVNMSYGQNTSVNIYSNNYSGSYYISSNSNSGVVSASITGSTLTLQGSQNGNSTITVCQSGYSSSCGSVYVTVTGSYYGGSGLYFLTGSLPTIVIGQYYSVQLQVSGGTSPYYFTVTSGRLPQGLSMNSNGLISGIPLYLYNNYGFTVRVTDNFGRSANMEFLINSSGQSNYGGGLSYPGSGNVLGSGIYSSGRLIKENGTVYVVYKNTKTGFANASAFTGLGFSFSNVTDAGISGLANSGYIVSSSRASHPWGSWVKNGQTVYFVHELGLIPVPSMDVFTNNGGQTSYVVPANSYDFSLPILSPMTLNDSRLR</sequence>
<dbReference type="Proteomes" id="UP000230922">
    <property type="component" value="Unassembled WGS sequence"/>
</dbReference>
<evidence type="ECO:0000313" key="3">
    <source>
        <dbReference type="Proteomes" id="UP000230922"/>
    </source>
</evidence>
<name>A0A2H0VBD8_9BACT</name>
<feature type="chain" id="PRO_5013782730" evidence="1">
    <location>
        <begin position="31"/>
        <end position="717"/>
    </location>
</feature>
<dbReference type="GO" id="GO:0005509">
    <property type="term" value="F:calcium ion binding"/>
    <property type="evidence" value="ECO:0007669"/>
    <property type="project" value="InterPro"/>
</dbReference>
<accession>A0A2H0VBD8</accession>
<protein>
    <submittedName>
        <fullName evidence="2">Uncharacterized protein</fullName>
    </submittedName>
</protein>
<dbReference type="EMBL" id="PFAK01000019">
    <property type="protein sequence ID" value="PIR96406.1"/>
    <property type="molecule type" value="Genomic_DNA"/>
</dbReference>
<organism evidence="2 3">
    <name type="scientific">Candidatus Doudnabacteria bacterium CG10_big_fil_rev_8_21_14_0_10_42_18</name>
    <dbReference type="NCBI Taxonomy" id="1974552"/>
    <lineage>
        <taxon>Bacteria</taxon>
        <taxon>Candidatus Doudnaibacteriota</taxon>
    </lineage>
</organism>
<dbReference type="InterPro" id="IPR013783">
    <property type="entry name" value="Ig-like_fold"/>
</dbReference>
<evidence type="ECO:0000313" key="2">
    <source>
        <dbReference type="EMBL" id="PIR96406.1"/>
    </source>
</evidence>
<feature type="signal peptide" evidence="1">
    <location>
        <begin position="1"/>
        <end position="30"/>
    </location>
</feature>
<dbReference type="InterPro" id="IPR015919">
    <property type="entry name" value="Cadherin-like_sf"/>
</dbReference>
<dbReference type="AlphaFoldDB" id="A0A2H0VBD8"/>
<reference evidence="3" key="1">
    <citation type="submission" date="2017-09" db="EMBL/GenBank/DDBJ databases">
        <title>Depth-based differentiation of microbial function through sediment-hosted aquifers and enrichment of novel symbionts in the deep terrestrial subsurface.</title>
        <authorList>
            <person name="Probst A.J."/>
            <person name="Ladd B."/>
            <person name="Jarett J.K."/>
            <person name="Geller-Mcgrath D.E."/>
            <person name="Sieber C.M.K."/>
            <person name="Emerson J.B."/>
            <person name="Anantharaman K."/>
            <person name="Thomas B.C."/>
            <person name="Malmstrom R."/>
            <person name="Stieglmeier M."/>
            <person name="Klingl A."/>
            <person name="Woyke T."/>
            <person name="Ryan C.M."/>
            <person name="Banfield J.F."/>
        </authorList>
    </citation>
    <scope>NUCLEOTIDE SEQUENCE [LARGE SCALE GENOMIC DNA]</scope>
</reference>
<proteinExistence type="predicted"/>
<evidence type="ECO:0000256" key="1">
    <source>
        <dbReference type="SAM" id="SignalP"/>
    </source>
</evidence>
<dbReference type="SUPFAM" id="SSF49313">
    <property type="entry name" value="Cadherin-like"/>
    <property type="match status" value="1"/>
</dbReference>
<dbReference type="GO" id="GO:0016020">
    <property type="term" value="C:membrane"/>
    <property type="evidence" value="ECO:0007669"/>
    <property type="project" value="InterPro"/>
</dbReference>
<keyword evidence="1" id="KW-0732">Signal</keyword>
<dbReference type="Gene3D" id="2.60.40.10">
    <property type="entry name" value="Immunoglobulins"/>
    <property type="match status" value="1"/>
</dbReference>